<accession>A0A835K4F8</accession>
<protein>
    <submittedName>
        <fullName evidence="1">Uncharacterized protein</fullName>
    </submittedName>
</protein>
<proteinExistence type="predicted"/>
<gene>
    <name evidence="1" type="ORF">SADUNF_Sadunf05G0160000</name>
</gene>
<dbReference type="OrthoDB" id="10606612at2759"/>
<reference evidence="1 2" key="1">
    <citation type="submission" date="2020-10" db="EMBL/GenBank/DDBJ databases">
        <title>Plant Genome Project.</title>
        <authorList>
            <person name="Zhang R.-G."/>
        </authorList>
    </citation>
    <scope>NUCLEOTIDE SEQUENCE [LARGE SCALE GENOMIC DNA]</scope>
    <source>
        <strain evidence="1">FAFU-HL-1</strain>
        <tissue evidence="1">Leaf</tissue>
    </source>
</reference>
<keyword evidence="2" id="KW-1185">Reference proteome</keyword>
<dbReference type="EMBL" id="JADGMS010000005">
    <property type="protein sequence ID" value="KAF9682935.1"/>
    <property type="molecule type" value="Genomic_DNA"/>
</dbReference>
<evidence type="ECO:0000313" key="1">
    <source>
        <dbReference type="EMBL" id="KAF9682935.1"/>
    </source>
</evidence>
<evidence type="ECO:0000313" key="2">
    <source>
        <dbReference type="Proteomes" id="UP000657918"/>
    </source>
</evidence>
<organism evidence="1 2">
    <name type="scientific">Salix dunnii</name>
    <dbReference type="NCBI Taxonomy" id="1413687"/>
    <lineage>
        <taxon>Eukaryota</taxon>
        <taxon>Viridiplantae</taxon>
        <taxon>Streptophyta</taxon>
        <taxon>Embryophyta</taxon>
        <taxon>Tracheophyta</taxon>
        <taxon>Spermatophyta</taxon>
        <taxon>Magnoliopsida</taxon>
        <taxon>eudicotyledons</taxon>
        <taxon>Gunneridae</taxon>
        <taxon>Pentapetalae</taxon>
        <taxon>rosids</taxon>
        <taxon>fabids</taxon>
        <taxon>Malpighiales</taxon>
        <taxon>Salicaceae</taxon>
        <taxon>Saliceae</taxon>
        <taxon>Salix</taxon>
    </lineage>
</organism>
<dbReference type="AlphaFoldDB" id="A0A835K4F8"/>
<dbReference type="Proteomes" id="UP000657918">
    <property type="component" value="Unassembled WGS sequence"/>
</dbReference>
<sequence length="104" mass="11178">MTASTTKATERPTFPIEEVSLSSRACSGVRSSESPFIELIISPHAVFIPTDVTSIRAYPSAIFEPENKKGFSLVLTATWSLSPVMLDSSTSKECPSKNRPSAGI</sequence>
<comment type="caution">
    <text evidence="1">The sequence shown here is derived from an EMBL/GenBank/DDBJ whole genome shotgun (WGS) entry which is preliminary data.</text>
</comment>
<name>A0A835K4F8_9ROSI</name>